<dbReference type="Gene3D" id="2.40.128.110">
    <property type="entry name" value="Lipid/polyisoprenoid-binding, YceI-like"/>
    <property type="match status" value="1"/>
</dbReference>
<evidence type="ECO:0000259" key="2">
    <source>
        <dbReference type="SMART" id="SM00867"/>
    </source>
</evidence>
<dbReference type="EMBL" id="JBGGTQ010000012">
    <property type="protein sequence ID" value="MEZ0494562.1"/>
    <property type="molecule type" value="Genomic_DNA"/>
</dbReference>
<proteinExistence type="inferred from homology"/>
<keyword evidence="4" id="KW-1185">Reference proteome</keyword>
<dbReference type="SUPFAM" id="SSF101874">
    <property type="entry name" value="YceI-like"/>
    <property type="match status" value="1"/>
</dbReference>
<dbReference type="PANTHER" id="PTHR34406:SF1">
    <property type="entry name" value="PROTEIN YCEI"/>
    <property type="match status" value="1"/>
</dbReference>
<dbReference type="InterPro" id="IPR007372">
    <property type="entry name" value="Lipid/polyisoprenoid-bd_YceI"/>
</dbReference>
<evidence type="ECO:0000256" key="1">
    <source>
        <dbReference type="ARBA" id="ARBA00008812"/>
    </source>
</evidence>
<comment type="caution">
    <text evidence="3">The sequence shown here is derived from an EMBL/GenBank/DDBJ whole genome shotgun (WGS) entry which is preliminary data.</text>
</comment>
<protein>
    <submittedName>
        <fullName evidence="3">YceI family protein</fullName>
    </submittedName>
</protein>
<dbReference type="PANTHER" id="PTHR34406">
    <property type="entry name" value="PROTEIN YCEI"/>
    <property type="match status" value="1"/>
</dbReference>
<dbReference type="RefSeq" id="WP_370720794.1">
    <property type="nucleotide sequence ID" value="NZ_JBGGTQ010000012.1"/>
</dbReference>
<dbReference type="Pfam" id="PF04264">
    <property type="entry name" value="YceI"/>
    <property type="match status" value="1"/>
</dbReference>
<name>A0ABV4IBH8_9ACTN</name>
<gene>
    <name evidence="3" type="ORF">AB2L28_20175</name>
</gene>
<comment type="similarity">
    <text evidence="1">Belongs to the UPF0312 family.</text>
</comment>
<evidence type="ECO:0000313" key="4">
    <source>
        <dbReference type="Proteomes" id="UP001566476"/>
    </source>
</evidence>
<organism evidence="3 4">
    <name type="scientific">Kineococcus mangrovi</name>
    <dbReference type="NCBI Taxonomy" id="1660183"/>
    <lineage>
        <taxon>Bacteria</taxon>
        <taxon>Bacillati</taxon>
        <taxon>Actinomycetota</taxon>
        <taxon>Actinomycetes</taxon>
        <taxon>Kineosporiales</taxon>
        <taxon>Kineosporiaceae</taxon>
        <taxon>Kineococcus</taxon>
    </lineage>
</organism>
<dbReference type="SMART" id="SM00867">
    <property type="entry name" value="YceI"/>
    <property type="match status" value="1"/>
</dbReference>
<dbReference type="Proteomes" id="UP001566476">
    <property type="component" value="Unassembled WGS sequence"/>
</dbReference>
<evidence type="ECO:0000313" key="3">
    <source>
        <dbReference type="EMBL" id="MEZ0494562.1"/>
    </source>
</evidence>
<feature type="domain" description="Lipid/polyisoprenoid-binding YceI-like" evidence="2">
    <location>
        <begin position="79"/>
        <end position="246"/>
    </location>
</feature>
<sequence length="248" mass="25396">MSSSTTDRRPRPTGPGRPRRRRRLWIGLAVLVVVLLVAAVAGPRIYAQVEGGRAAAPLATAGSAPTATGPATDATLDGSWTVADGGTAGYRVEEVLNGQDVTVTGRTDQVTGDLTVDGGRLTAGTVSVDLASVTTDSGARDGRFRSSSIMDVERYPTADFTVTSPVPLGGLDVGSTIAVQLTGTLTLKGTTRDVTAPATVERTAERAVTVTGSLPVTWSDYGVQAPDLGFVSVQDAGTVEFSVPAVPA</sequence>
<dbReference type="InterPro" id="IPR036761">
    <property type="entry name" value="TTHA0802/YceI-like_sf"/>
</dbReference>
<accession>A0ABV4IBH8</accession>
<reference evidence="3 4" key="1">
    <citation type="submission" date="2024-07" db="EMBL/GenBank/DDBJ databases">
        <authorList>
            <person name="Thanompreechachai J."/>
            <person name="Duangmal K."/>
        </authorList>
    </citation>
    <scope>NUCLEOTIDE SEQUENCE [LARGE SCALE GENOMIC DNA]</scope>
    <source>
        <strain evidence="3 4">TBRC 1896</strain>
    </source>
</reference>